<comment type="similarity">
    <text evidence="2">Belongs to the Mediator complex subunit 24 family.</text>
</comment>
<proteinExistence type="inferred from homology"/>
<dbReference type="GO" id="GO:0016592">
    <property type="term" value="C:mediator complex"/>
    <property type="evidence" value="ECO:0007669"/>
    <property type="project" value="InterPro"/>
</dbReference>
<evidence type="ECO:0000256" key="9">
    <source>
        <dbReference type="SAM" id="MobiDB-lite"/>
    </source>
</evidence>
<accession>A0A0K2U0N5</accession>
<feature type="compositionally biased region" description="Low complexity" evidence="9">
    <location>
        <begin position="830"/>
        <end position="839"/>
    </location>
</feature>
<dbReference type="Pfam" id="PF11277">
    <property type="entry name" value="Med24_N"/>
    <property type="match status" value="1"/>
</dbReference>
<dbReference type="GO" id="GO:0060261">
    <property type="term" value="P:positive regulation of transcription initiation by RNA polymerase II"/>
    <property type="evidence" value="ECO:0007669"/>
    <property type="project" value="TreeGrafter"/>
</dbReference>
<evidence type="ECO:0000256" key="2">
    <source>
        <dbReference type="ARBA" id="ARBA00007864"/>
    </source>
</evidence>
<dbReference type="OrthoDB" id="21216at2759"/>
<evidence type="ECO:0000256" key="8">
    <source>
        <dbReference type="ARBA" id="ARBA00031960"/>
    </source>
</evidence>
<evidence type="ECO:0000256" key="1">
    <source>
        <dbReference type="ARBA" id="ARBA00004123"/>
    </source>
</evidence>
<keyword evidence="7" id="KW-0539">Nucleus</keyword>
<sequence length="975" mass="109418">MTQIHHGESRKMVSKSSSLKSLLMRGWRERWPATTWGIRIKTVLPRGGSGDAYNLAELLLSTSLVSPVPNGLILSYLKHALGSQLVSHLSVLEAIINTTIDPRKPSCHTALLHLLQETLQNYIKGSGKNEECLSLATSLVSLSSWLLRLLAHSMESQQTLSNAQKTLSLLDSMILSRPFVLSLFTVAKAEDKENYLKMIALCKSLASKDHSTLKSEIVRVTAALRNGAEFLTQSEKIAPDSFILTSAIQPVLAFEAILHPNSDLNNLAQGLNTLALVHQLNFSELIYQVLRCMILSLSVKEEGYELLTWDSFILVRFPSLLDRLHKLMLGGGSNFELKTPTELYKAFDKLLKSESLCDAVDVRCKCSIIDVLLRVVAKSSTPLMTETEIEDVRKKRPLTMNEPTSIQLQEMVNARNFEMMSKAEVTIDNILQTLDSDCTKPDSLENLLGVLCHIIKGESFDLLLAASSANGKLRLFIRSMAKLNQQSQESQGESVKNSCLRAALFDITFLMLVHVVQTFGSEIVIKEARGTFIESWIKEMLTEEERVKYFSQTGDNMIDNILSQLSLGELRTQVVKWQNVCVNIHLVMKEMVIARSLGDLSKESYQKMLKTMCGRLCALPVCVMSWFSSFELSTPDGSECDVRTLKNEFIEVALQSGLEETDEPGGLNDMPHAKERVALMSIIFKKILRTQEKKRIVRSNSSLKDSLQNVWEKVSRSGWLDIDSVLKIKELYRIGGAQWLSECLIDELLKVVYQEDMDRLTELVISIFHVDLEQCTLSLLLHVVPGYLTSLEKSLRLTDPHGTLLAKVTVTSIFAILMGSDKKSKRKDGSSTPQSSSGSKNFYSQGDEFYSSAPKQRKIDGDDSDTEDNILGQAVTDFFKVLQTSVQDTCTITPRMHFAVRFLEQAALRGRSRAARLIFSRLNMNMITHLIKVVPDLFTYSLITKLFDISSTSGRKNMARTLCFLKNVKTRNEIY</sequence>
<evidence type="ECO:0000256" key="6">
    <source>
        <dbReference type="ARBA" id="ARBA00023163"/>
    </source>
</evidence>
<keyword evidence="5" id="KW-0010">Activator</keyword>
<evidence type="ECO:0000256" key="5">
    <source>
        <dbReference type="ARBA" id="ARBA00023159"/>
    </source>
</evidence>
<evidence type="ECO:0000256" key="3">
    <source>
        <dbReference type="ARBA" id="ARBA00019693"/>
    </source>
</evidence>
<dbReference type="InterPro" id="IPR021429">
    <property type="entry name" value="Mediator_Med24"/>
</dbReference>
<comment type="subcellular location">
    <subcellularLocation>
        <location evidence="1">Nucleus</location>
    </subcellularLocation>
</comment>
<evidence type="ECO:0000256" key="4">
    <source>
        <dbReference type="ARBA" id="ARBA00023015"/>
    </source>
</evidence>
<dbReference type="PANTHER" id="PTHR12898">
    <property type="entry name" value="MEDIATOR OF RNA POLYMERASE II TRANSCRIPTION SUBUNIT 24"/>
    <property type="match status" value="1"/>
</dbReference>
<dbReference type="GO" id="GO:0003712">
    <property type="term" value="F:transcription coregulator activity"/>
    <property type="evidence" value="ECO:0007669"/>
    <property type="project" value="TreeGrafter"/>
</dbReference>
<organism evidence="10">
    <name type="scientific">Lepeophtheirus salmonis</name>
    <name type="common">Salmon louse</name>
    <name type="synonym">Caligus salmonis</name>
    <dbReference type="NCBI Taxonomy" id="72036"/>
    <lineage>
        <taxon>Eukaryota</taxon>
        <taxon>Metazoa</taxon>
        <taxon>Ecdysozoa</taxon>
        <taxon>Arthropoda</taxon>
        <taxon>Crustacea</taxon>
        <taxon>Multicrustacea</taxon>
        <taxon>Hexanauplia</taxon>
        <taxon>Copepoda</taxon>
        <taxon>Siphonostomatoida</taxon>
        <taxon>Caligidae</taxon>
        <taxon>Lepeophtheirus</taxon>
    </lineage>
</organism>
<keyword evidence="6" id="KW-0804">Transcription</keyword>
<keyword evidence="4" id="KW-0805">Transcription regulation</keyword>
<dbReference type="EMBL" id="HACA01014294">
    <property type="protein sequence ID" value="CDW31655.1"/>
    <property type="molecule type" value="Transcribed_RNA"/>
</dbReference>
<feature type="region of interest" description="Disordered" evidence="9">
    <location>
        <begin position="823"/>
        <end position="847"/>
    </location>
</feature>
<evidence type="ECO:0000256" key="7">
    <source>
        <dbReference type="ARBA" id="ARBA00023242"/>
    </source>
</evidence>
<name>A0A0K2U0N5_LEPSM</name>
<protein>
    <recommendedName>
        <fullName evidence="3">Mediator of RNA polymerase II transcription subunit 24</fullName>
    </recommendedName>
    <alternativeName>
        <fullName evidence="8">Mediator complex subunit 24</fullName>
    </alternativeName>
</protein>
<dbReference type="AlphaFoldDB" id="A0A0K2U0N5"/>
<dbReference type="PANTHER" id="PTHR12898:SF1">
    <property type="entry name" value="MEDIATOR OF RNA POLYMERASE II TRANSCRIPTION SUBUNIT 24"/>
    <property type="match status" value="1"/>
</dbReference>
<reference evidence="10" key="1">
    <citation type="submission" date="2014-05" db="EMBL/GenBank/DDBJ databases">
        <authorList>
            <person name="Chronopoulou M."/>
        </authorList>
    </citation>
    <scope>NUCLEOTIDE SEQUENCE</scope>
    <source>
        <tissue evidence="10">Whole organism</tissue>
    </source>
</reference>
<evidence type="ECO:0000313" key="10">
    <source>
        <dbReference type="EMBL" id="CDW31655.1"/>
    </source>
</evidence>